<feature type="region of interest" description="Disordered" evidence="11">
    <location>
        <begin position="61"/>
        <end position="90"/>
    </location>
</feature>
<evidence type="ECO:0000313" key="13">
    <source>
        <dbReference type="EMBL" id="KRZ99366.1"/>
    </source>
</evidence>
<dbReference type="GO" id="GO:0000981">
    <property type="term" value="F:DNA-binding transcription factor activity, RNA polymerase II-specific"/>
    <property type="evidence" value="ECO:0007669"/>
    <property type="project" value="InterPro"/>
</dbReference>
<protein>
    <recommendedName>
        <fullName evidence="10">Glucose starvation modulator protein 1</fullName>
    </recommendedName>
</protein>
<dbReference type="InterPro" id="IPR056751">
    <property type="entry name" value="PAS_13"/>
</dbReference>
<keyword evidence="5" id="KW-0805">Transcription regulation</keyword>
<dbReference type="PANTHER" id="PTHR47659:SF8">
    <property type="entry name" value="GLUCOSE STARVATION MODULATOR PROTEIN 1"/>
    <property type="match status" value="1"/>
</dbReference>
<dbReference type="GO" id="GO:0008270">
    <property type="term" value="F:zinc ion binding"/>
    <property type="evidence" value="ECO:0007669"/>
    <property type="project" value="InterPro"/>
</dbReference>
<dbReference type="GO" id="GO:0005634">
    <property type="term" value="C:nucleus"/>
    <property type="evidence" value="ECO:0007669"/>
    <property type="project" value="UniProtKB-SubCell"/>
</dbReference>
<evidence type="ECO:0000256" key="7">
    <source>
        <dbReference type="ARBA" id="ARBA00023163"/>
    </source>
</evidence>
<dbReference type="Pfam" id="PF24990">
    <property type="entry name" value="PAS_13"/>
    <property type="match status" value="1"/>
</dbReference>
<sequence length="545" mass="61640">MTKKLSPLEKRNRKPASKACVFCHSKHLQCSNERPCKNCVKRNLGDQCHDVARKRAKYLNTSSGKNVKSRTNSMLSSYRSPSVTDSPQNLSTHSIIKQELDSNTKGDAQSIQQASVTQNPSDVNNLLQYVDQRPTAPSNTMLDTTNDVLNKLLYSEPIESDSMSLRDSISEQPEIDSNRRSIDTMFSSNYLNQEYLMLGDIILHSKPSSPSPSNTSASEYNGEATISPANTLLNNTRLGFDNSNEGSISNSKRKLNKLKDSRPFIALGVSNDTPINLQPEGNLSLDNFTTKNEIINKDNISSNLLKTDYVSPLISHHIYQSVQDIYTHSITNFDYPQSYHLLTNFLKRRFLGNSLAPEQRQAKRNNLLIILKLIASYRPTFISAHKNLLKPYDLLFLEMSFQRSLIDYEKLLLFNSSPSIIWRRTGEIVSISNDLLSILGFNLSDILSKRTFIMELMYDDESIINYFKLFKSVAVVNLHLSIITKCKLIKNSTAAFNNEASDVADREYIEFCSAWTVKRDPFDIPMLIIGQFLPILPGGEGVRKY</sequence>
<evidence type="ECO:0000256" key="11">
    <source>
        <dbReference type="SAM" id="MobiDB-lite"/>
    </source>
</evidence>
<evidence type="ECO:0000259" key="12">
    <source>
        <dbReference type="PROSITE" id="PS50048"/>
    </source>
</evidence>
<organism evidence="13 14">
    <name type="scientific">Debaryomyces fabryi</name>
    <dbReference type="NCBI Taxonomy" id="58627"/>
    <lineage>
        <taxon>Eukaryota</taxon>
        <taxon>Fungi</taxon>
        <taxon>Dikarya</taxon>
        <taxon>Ascomycota</taxon>
        <taxon>Saccharomycotina</taxon>
        <taxon>Pichiomycetes</taxon>
        <taxon>Debaryomycetaceae</taxon>
        <taxon>Debaryomyces</taxon>
    </lineage>
</organism>
<evidence type="ECO:0000256" key="9">
    <source>
        <dbReference type="ARBA" id="ARBA00037336"/>
    </source>
</evidence>
<dbReference type="GeneID" id="26841889"/>
<dbReference type="AlphaFoldDB" id="A0A0V1PSY2"/>
<dbReference type="GO" id="GO:0000977">
    <property type="term" value="F:RNA polymerase II transcription regulatory region sequence-specific DNA binding"/>
    <property type="evidence" value="ECO:0007669"/>
    <property type="project" value="TreeGrafter"/>
</dbReference>
<dbReference type="InterPro" id="IPR050335">
    <property type="entry name" value="ERT1_acuK_gluconeogen_tf"/>
</dbReference>
<dbReference type="PROSITE" id="PS50048">
    <property type="entry name" value="ZN2_CY6_FUNGAL_2"/>
    <property type="match status" value="1"/>
</dbReference>
<proteinExistence type="inferred from homology"/>
<accession>A0A0V1PSY2</accession>
<dbReference type="CDD" id="cd00067">
    <property type="entry name" value="GAL4"/>
    <property type="match status" value="1"/>
</dbReference>
<keyword evidence="7" id="KW-0804">Transcription</keyword>
<dbReference type="GO" id="GO:0009267">
    <property type="term" value="P:cellular response to starvation"/>
    <property type="evidence" value="ECO:0007669"/>
    <property type="project" value="TreeGrafter"/>
</dbReference>
<evidence type="ECO:0000313" key="14">
    <source>
        <dbReference type="Proteomes" id="UP000054251"/>
    </source>
</evidence>
<dbReference type="OrthoDB" id="2538135at2759"/>
<comment type="subcellular location">
    <subcellularLocation>
        <location evidence="1">Nucleus</location>
    </subcellularLocation>
</comment>
<evidence type="ECO:0000256" key="4">
    <source>
        <dbReference type="ARBA" id="ARBA00022833"/>
    </source>
</evidence>
<dbReference type="InterPro" id="IPR001138">
    <property type="entry name" value="Zn2Cys6_DnaBD"/>
</dbReference>
<reference evidence="13 14" key="1">
    <citation type="submission" date="2015-11" db="EMBL/GenBank/DDBJ databases">
        <title>The genome of Debaryomyces fabryi.</title>
        <authorList>
            <person name="Tafer H."/>
            <person name="Lopandic K."/>
        </authorList>
    </citation>
    <scope>NUCLEOTIDE SEQUENCE [LARGE SCALE GENOMIC DNA]</scope>
    <source>
        <strain evidence="13 14">CBS 789</strain>
    </source>
</reference>
<gene>
    <name evidence="13" type="ORF">AC631_04880</name>
</gene>
<keyword evidence="14" id="KW-1185">Reference proteome</keyword>
<name>A0A0V1PSY2_9ASCO</name>
<dbReference type="Gene3D" id="4.10.240.10">
    <property type="entry name" value="Zn(2)-C6 fungal-type DNA-binding domain"/>
    <property type="match status" value="1"/>
</dbReference>
<dbReference type="EMBL" id="LMYN01000149">
    <property type="protein sequence ID" value="KRZ99366.1"/>
    <property type="molecule type" value="Genomic_DNA"/>
</dbReference>
<evidence type="ECO:0000256" key="5">
    <source>
        <dbReference type="ARBA" id="ARBA00023015"/>
    </source>
</evidence>
<comment type="similarity">
    <text evidence="2">Belongs to the ERT1/acuK family.</text>
</comment>
<evidence type="ECO:0000256" key="6">
    <source>
        <dbReference type="ARBA" id="ARBA00023125"/>
    </source>
</evidence>
<dbReference type="SUPFAM" id="SSF57701">
    <property type="entry name" value="Zn2/Cys6 DNA-binding domain"/>
    <property type="match status" value="1"/>
</dbReference>
<feature type="domain" description="Zn(2)-C6 fungal-type" evidence="12">
    <location>
        <begin position="19"/>
        <end position="48"/>
    </location>
</feature>
<comment type="caution">
    <text evidence="13">The sequence shown here is derived from an EMBL/GenBank/DDBJ whole genome shotgun (WGS) entry which is preliminary data.</text>
</comment>
<dbReference type="Proteomes" id="UP000054251">
    <property type="component" value="Unassembled WGS sequence"/>
</dbReference>
<dbReference type="RefSeq" id="XP_015465469.1">
    <property type="nucleotide sequence ID" value="XM_015613709.1"/>
</dbReference>
<dbReference type="SMART" id="SM00066">
    <property type="entry name" value="GAL4"/>
    <property type="match status" value="1"/>
</dbReference>
<keyword evidence="8" id="KW-0539">Nucleus</keyword>
<keyword evidence="3" id="KW-0479">Metal-binding</keyword>
<evidence type="ECO:0000256" key="3">
    <source>
        <dbReference type="ARBA" id="ARBA00022723"/>
    </source>
</evidence>
<comment type="function">
    <text evidence="9">Transcription factor which regulates nonfermentable carbon utilization.</text>
</comment>
<keyword evidence="4" id="KW-0862">Zinc</keyword>
<dbReference type="InterPro" id="IPR036864">
    <property type="entry name" value="Zn2-C6_fun-type_DNA-bd_sf"/>
</dbReference>
<evidence type="ECO:0000256" key="10">
    <source>
        <dbReference type="ARBA" id="ARBA00039294"/>
    </source>
</evidence>
<evidence type="ECO:0000256" key="8">
    <source>
        <dbReference type="ARBA" id="ARBA00023242"/>
    </source>
</evidence>
<evidence type="ECO:0000256" key="2">
    <source>
        <dbReference type="ARBA" id="ARBA00010855"/>
    </source>
</evidence>
<evidence type="ECO:0000256" key="1">
    <source>
        <dbReference type="ARBA" id="ARBA00004123"/>
    </source>
</evidence>
<dbReference type="PANTHER" id="PTHR47659">
    <property type="entry name" value="ZN(II)2CYS6 TRANSCRIPTION FACTOR (EUROFUNG)-RELATED"/>
    <property type="match status" value="1"/>
</dbReference>
<dbReference type="Pfam" id="PF00172">
    <property type="entry name" value="Zn_clus"/>
    <property type="match status" value="1"/>
</dbReference>
<keyword evidence="6" id="KW-0238">DNA-binding</keyword>
<dbReference type="PROSITE" id="PS00463">
    <property type="entry name" value="ZN2_CY6_FUNGAL_1"/>
    <property type="match status" value="1"/>
</dbReference>